<dbReference type="EMBL" id="SWLB01000014">
    <property type="protein sequence ID" value="KAF3329842.1"/>
    <property type="molecule type" value="Genomic_DNA"/>
</dbReference>
<dbReference type="InterPro" id="IPR004330">
    <property type="entry name" value="FAR1_DNA_bnd_dom"/>
</dbReference>
<dbReference type="PANTHER" id="PTHR46328">
    <property type="entry name" value="FAR-RED IMPAIRED RESPONSIVE (FAR1) FAMILY PROTEIN-RELATED"/>
    <property type="match status" value="1"/>
</dbReference>
<reference evidence="2" key="1">
    <citation type="submission" date="2020-01" db="EMBL/GenBank/DDBJ databases">
        <title>Genome sequence of Kobresia littledalei, the first chromosome-level genome in the family Cyperaceae.</title>
        <authorList>
            <person name="Qu G."/>
        </authorList>
    </citation>
    <scope>NUCLEOTIDE SEQUENCE</scope>
    <source>
        <strain evidence="2">C.B.Clarke</strain>
        <tissue evidence="2">Leaf</tissue>
    </source>
</reference>
<gene>
    <name evidence="2" type="ORF">FCM35_KLT05173</name>
</gene>
<evidence type="ECO:0000313" key="2">
    <source>
        <dbReference type="EMBL" id="KAF3329842.1"/>
    </source>
</evidence>
<dbReference type="OrthoDB" id="1927586at2759"/>
<proteinExistence type="predicted"/>
<evidence type="ECO:0000259" key="1">
    <source>
        <dbReference type="Pfam" id="PF03101"/>
    </source>
</evidence>
<evidence type="ECO:0000313" key="3">
    <source>
        <dbReference type="Proteomes" id="UP000623129"/>
    </source>
</evidence>
<name>A0A833QZY8_9POAL</name>
<sequence>MESARTEADELIDEDYVQCLMSLDTNARASETDHSILSAPPADGPPQNLANDMNRISVSIVKETEATIKEPKEPELGMAFESDEAAKGFYNEYARRLGFPFRVGRSRRSKGAEEVVIMKRFVCSKEGVYRKKQSGEGSVILEILVQIRKSNKKEGIEVHLLN</sequence>
<comment type="caution">
    <text evidence="2">The sequence shown here is derived from an EMBL/GenBank/DDBJ whole genome shotgun (WGS) entry which is preliminary data.</text>
</comment>
<accession>A0A833QZY8</accession>
<dbReference type="AlphaFoldDB" id="A0A833QZY8"/>
<dbReference type="Proteomes" id="UP000623129">
    <property type="component" value="Unassembled WGS sequence"/>
</dbReference>
<dbReference type="Pfam" id="PF03101">
    <property type="entry name" value="FAR1"/>
    <property type="match status" value="1"/>
</dbReference>
<protein>
    <submittedName>
        <fullName evidence="2">Protein FAR1-RELATED SEQUENCE 12</fullName>
    </submittedName>
</protein>
<dbReference type="PANTHER" id="PTHR46328:SF27">
    <property type="entry name" value="OS12G0287500 PROTEIN"/>
    <property type="match status" value="1"/>
</dbReference>
<organism evidence="2 3">
    <name type="scientific">Carex littledalei</name>
    <dbReference type="NCBI Taxonomy" id="544730"/>
    <lineage>
        <taxon>Eukaryota</taxon>
        <taxon>Viridiplantae</taxon>
        <taxon>Streptophyta</taxon>
        <taxon>Embryophyta</taxon>
        <taxon>Tracheophyta</taxon>
        <taxon>Spermatophyta</taxon>
        <taxon>Magnoliopsida</taxon>
        <taxon>Liliopsida</taxon>
        <taxon>Poales</taxon>
        <taxon>Cyperaceae</taxon>
        <taxon>Cyperoideae</taxon>
        <taxon>Cariceae</taxon>
        <taxon>Carex</taxon>
        <taxon>Carex subgen. Euthyceras</taxon>
    </lineage>
</organism>
<keyword evidence="3" id="KW-1185">Reference proteome</keyword>
<feature type="domain" description="FAR1" evidence="1">
    <location>
        <begin position="89"/>
        <end position="135"/>
    </location>
</feature>